<protein>
    <recommendedName>
        <fullName evidence="2">AB hydrolase-1 domain-containing protein</fullName>
    </recommendedName>
</protein>
<dbReference type="PANTHER" id="PTHR22753">
    <property type="entry name" value="TRANSMEMBRANE PROTEIN 68"/>
    <property type="match status" value="1"/>
</dbReference>
<feature type="region of interest" description="Disordered" evidence="1">
    <location>
        <begin position="575"/>
        <end position="604"/>
    </location>
</feature>
<feature type="compositionally biased region" description="Low complexity" evidence="1">
    <location>
        <begin position="575"/>
        <end position="586"/>
    </location>
</feature>
<evidence type="ECO:0000313" key="3">
    <source>
        <dbReference type="EMBL" id="CAK9033523.1"/>
    </source>
</evidence>
<dbReference type="Gene3D" id="3.40.50.1820">
    <property type="entry name" value="alpha/beta hydrolase"/>
    <property type="match status" value="1"/>
</dbReference>
<feature type="domain" description="AB hydrolase-1" evidence="2">
    <location>
        <begin position="188"/>
        <end position="416"/>
    </location>
</feature>
<dbReference type="SUPFAM" id="SSF53474">
    <property type="entry name" value="alpha/beta-Hydrolases"/>
    <property type="match status" value="1"/>
</dbReference>
<keyword evidence="4" id="KW-1185">Reference proteome</keyword>
<dbReference type="InterPro" id="IPR029058">
    <property type="entry name" value="AB_hydrolase_fold"/>
</dbReference>
<proteinExistence type="predicted"/>
<dbReference type="Proteomes" id="UP001642484">
    <property type="component" value="Unassembled WGS sequence"/>
</dbReference>
<dbReference type="Pfam" id="PF00561">
    <property type="entry name" value="Abhydrolase_1"/>
    <property type="match status" value="1"/>
</dbReference>
<organism evidence="3 4">
    <name type="scientific">Durusdinium trenchii</name>
    <dbReference type="NCBI Taxonomy" id="1381693"/>
    <lineage>
        <taxon>Eukaryota</taxon>
        <taxon>Sar</taxon>
        <taxon>Alveolata</taxon>
        <taxon>Dinophyceae</taxon>
        <taxon>Suessiales</taxon>
        <taxon>Symbiodiniaceae</taxon>
        <taxon>Durusdinium</taxon>
    </lineage>
</organism>
<evidence type="ECO:0000256" key="1">
    <source>
        <dbReference type="SAM" id="MobiDB-lite"/>
    </source>
</evidence>
<dbReference type="InterPro" id="IPR000073">
    <property type="entry name" value="AB_hydrolase_1"/>
</dbReference>
<dbReference type="PANTHER" id="PTHR22753:SF14">
    <property type="entry name" value="MONOACYLGLYCEROL_DIACYLGLYCEROL O-ACYLTRANSFERASE"/>
    <property type="match status" value="1"/>
</dbReference>
<reference evidence="3 4" key="1">
    <citation type="submission" date="2024-02" db="EMBL/GenBank/DDBJ databases">
        <authorList>
            <person name="Chen Y."/>
            <person name="Shah S."/>
            <person name="Dougan E. K."/>
            <person name="Thang M."/>
            <person name="Chan C."/>
        </authorList>
    </citation>
    <scope>NUCLEOTIDE SEQUENCE [LARGE SCALE GENOMIC DNA]</scope>
</reference>
<gene>
    <name evidence="3" type="ORF">CCMP2556_LOCUS19110</name>
</gene>
<dbReference type="EMBL" id="CAXAMN010011046">
    <property type="protein sequence ID" value="CAK9033523.1"/>
    <property type="molecule type" value="Genomic_DNA"/>
</dbReference>
<evidence type="ECO:0000313" key="4">
    <source>
        <dbReference type="Proteomes" id="UP001642484"/>
    </source>
</evidence>
<evidence type="ECO:0000259" key="2">
    <source>
        <dbReference type="Pfam" id="PF00561"/>
    </source>
</evidence>
<name>A0ABP0L2X1_9DINO</name>
<sequence length="846" mass="93319">MAQLDGFVTPPKPVALVPRHRLSSLVPAVSVSTNNDGYLPDAVRLAAASAAALVCKRSQATRMALKAPEVAQKKLEAKDEKTLSDAWEKALDGREGNVFTEPEMFMEVLGSLNETRTQEGPMFFERVSGAANQDKDIVLYVPGIDFSGAFAAPQFRALAADFELWRCWVKADCRQPFSEMLRQLEVWLSSQKDRKVVLFGESFGGLLSLAVALRVGRDRLKGLVLVNPATSFDRTVWPLLGRVLASVPNEPQSLRPWAPHKDLNDLLQDLQDRAGQSPYPYVAGSALTGTVADSTQLGRLFSRIGLQIMNSSNALDPSIENFLLYPENLAQLLPPETVRFRLRGWLRDGCEWVNSELRRRRGSSFGGNPLPPTLLLASDSDRLLMSDKEAERLRGLLQARCGDKNLKVIELTKSGHAPLDRRINVAQMLKDSPIMKKPKRRNYVDDFQYPSLDVLEQGSRNIEPIAALVSPVFCSWDASTGARRFGLDGVPDPKEVGRPVILVGNHQLFALDLGPLVREFLIEKGFSPRGLAHPINFPDVLTGLIATKVKMEESGILDAMGLPFELRAAARAVQQASQSSNSKSSSGPQGPFGLSPPTEETDAAQSELGIGENFGVGGAFSKWGAVPVSPRNFFRLLQRKEAILLFPGGAREACHGPTEKYQLFWPSQTDFVRLAARFNAIVVPFGSIGSADNVRIVEGKEVSEQDRKGFADMMEGQGMSVVSESLREPPRFNPSPPRLPPATQTAAGFGDRFYYSFGEPVDLADLDSKDKVGCQQMYNKLKGDVEAEIRWLLEARVRDPNRDFLKRQIKERVMNLNPVPKEVKAGPLKGNFIRSCGRRADTFPLE</sequence>
<accession>A0ABP0L2X1</accession>
<comment type="caution">
    <text evidence="3">The sequence shown here is derived from an EMBL/GenBank/DDBJ whole genome shotgun (WGS) entry which is preliminary data.</text>
</comment>